<dbReference type="Pfam" id="PF00067">
    <property type="entry name" value="p450"/>
    <property type="match status" value="2"/>
</dbReference>
<reference evidence="3 4" key="1">
    <citation type="submission" date="2022-05" db="EMBL/GenBank/DDBJ databases">
        <authorList>
            <consortium name="Genoscope - CEA"/>
            <person name="William W."/>
        </authorList>
    </citation>
    <scope>NUCLEOTIDE SEQUENCE [LARGE SCALE GENOMIC DNA]</scope>
</reference>
<comment type="similarity">
    <text evidence="1">Belongs to the cytochrome P450 family.</text>
</comment>
<gene>
    <name evidence="3" type="ORF">PEVE_00021295</name>
</gene>
<dbReference type="Gene3D" id="1.10.630.10">
    <property type="entry name" value="Cytochrome P450"/>
    <property type="match status" value="2"/>
</dbReference>
<dbReference type="EMBL" id="CALNXI010002852">
    <property type="protein sequence ID" value="CAH3191103.1"/>
    <property type="molecule type" value="Genomic_DNA"/>
</dbReference>
<dbReference type="SUPFAM" id="SSF48264">
    <property type="entry name" value="Cytochrome P450"/>
    <property type="match status" value="2"/>
</dbReference>
<dbReference type="Proteomes" id="UP001159427">
    <property type="component" value="Unassembled WGS sequence"/>
</dbReference>
<accession>A0ABN8SLH7</accession>
<feature type="transmembrane region" description="Helical" evidence="2">
    <location>
        <begin position="136"/>
        <end position="169"/>
    </location>
</feature>
<keyword evidence="2" id="KW-1133">Transmembrane helix</keyword>
<feature type="transmembrane region" description="Helical" evidence="2">
    <location>
        <begin position="217"/>
        <end position="236"/>
    </location>
</feature>
<comment type="caution">
    <text evidence="3">The sequence shown here is derived from an EMBL/GenBank/DDBJ whole genome shotgun (WGS) entry which is preliminary data.</text>
</comment>
<name>A0ABN8SLH7_9CNID</name>
<feature type="transmembrane region" description="Helical" evidence="2">
    <location>
        <begin position="377"/>
        <end position="405"/>
    </location>
</feature>
<keyword evidence="4" id="KW-1185">Reference proteome</keyword>
<organism evidence="3 4">
    <name type="scientific">Porites evermanni</name>
    <dbReference type="NCBI Taxonomy" id="104178"/>
    <lineage>
        <taxon>Eukaryota</taxon>
        <taxon>Metazoa</taxon>
        <taxon>Cnidaria</taxon>
        <taxon>Anthozoa</taxon>
        <taxon>Hexacorallia</taxon>
        <taxon>Scleractinia</taxon>
        <taxon>Fungiina</taxon>
        <taxon>Poritidae</taxon>
        <taxon>Porites</taxon>
    </lineage>
</organism>
<evidence type="ECO:0000256" key="1">
    <source>
        <dbReference type="ARBA" id="ARBA00010617"/>
    </source>
</evidence>
<feature type="non-terminal residue" evidence="3">
    <location>
        <position position="588"/>
    </location>
</feature>
<dbReference type="PANTHER" id="PTHR24293">
    <property type="entry name" value="CYTOCHROME P450 FAMILY 46 SUBFAMILY A"/>
    <property type="match status" value="1"/>
</dbReference>
<protein>
    <submittedName>
        <fullName evidence="3">Uncharacterized protein</fullName>
    </submittedName>
</protein>
<evidence type="ECO:0000313" key="4">
    <source>
        <dbReference type="Proteomes" id="UP001159427"/>
    </source>
</evidence>
<dbReference type="InterPro" id="IPR036396">
    <property type="entry name" value="Cyt_P450_sf"/>
</dbReference>
<sequence length="588" mass="68668">MFDFGSNKLTGLSRNGPSVLCDLLLNRSTATWNLFVLYNDQKRKKIHIPASYRLTVRRFLLVWAFFKSQTLYFVSAFRLEHKENQTKYRKITRKPRRHFRVLILERVVLTTPENTITYNNAICCHPKILHKHSYQLLQISVAIMVLTLIYWVLPLIFFLLLGFLSFALYVHHQHLRYAHIPGPPRESFFTGNVPFIRREMKRDGENGGMTMILMNWYRQYGSVYVVWMLFNPVVILSHPDMAKKALITLNLPKSPRLYSKLSSVFGQRAAGQGIMTEIDHDVWRRKRAMLEPGFHRKYLMNSMDAFNSICDDFLENLRKYADGKTPVRMMDEFERVTLDIIGKVLFAGFHFSDYLGFVGQGWRSGESTHLPLQISVAIMVLTLIYWVLPLIFFLLLGFLSFALYVHHQHLRYAHIPGPPRDGFFTGNVPFIRREMNREGENGGMTIILMNWYRQYGSVYVLWMLFNPVVILSHPDMAKKALITLNLPKSPRLYSKLSSVFGQRAAGQGIMTEIDHDVWRHKRAMLEPGFHRKYLMNSMDAFNSICDDFLENLRKYADGKTPVRMMDEFERVTLDIIGKVLYAGFHFSL</sequence>
<dbReference type="InterPro" id="IPR039983">
    <property type="entry name" value="CYP46A1"/>
</dbReference>
<dbReference type="PANTHER" id="PTHR24293:SF0">
    <property type="entry name" value="CYP46A1 PROTEIN-RELATED"/>
    <property type="match status" value="1"/>
</dbReference>
<keyword evidence="2" id="KW-0812">Transmembrane</keyword>
<evidence type="ECO:0000313" key="3">
    <source>
        <dbReference type="EMBL" id="CAH3191103.1"/>
    </source>
</evidence>
<keyword evidence="2" id="KW-0472">Membrane</keyword>
<evidence type="ECO:0000256" key="2">
    <source>
        <dbReference type="SAM" id="Phobius"/>
    </source>
</evidence>
<dbReference type="InterPro" id="IPR001128">
    <property type="entry name" value="Cyt_P450"/>
</dbReference>
<proteinExistence type="inferred from homology"/>